<keyword evidence="5" id="KW-0479">Metal-binding</keyword>
<dbReference type="InterPro" id="IPR014395">
    <property type="entry name" value="Pen/GL7ACA/AHL_acylase"/>
</dbReference>
<dbReference type="Gene3D" id="1.10.439.10">
    <property type="entry name" value="Penicillin Amidohydrolase, domain 1"/>
    <property type="match status" value="1"/>
</dbReference>
<evidence type="ECO:0000256" key="4">
    <source>
        <dbReference type="PIRSR" id="PIRSR001227-1"/>
    </source>
</evidence>
<dbReference type="GO" id="GO:0008953">
    <property type="term" value="F:penicillin amidase activity"/>
    <property type="evidence" value="ECO:0007669"/>
    <property type="project" value="UniProtKB-EC"/>
</dbReference>
<dbReference type="SUPFAM" id="SSF56235">
    <property type="entry name" value="N-terminal nucleophile aminohydrolases (Ntn hydrolases)"/>
    <property type="match status" value="1"/>
</dbReference>
<organism evidence="8 9">
    <name type="scientific">Nocardioides aromaticivorans</name>
    <dbReference type="NCBI Taxonomy" id="200618"/>
    <lineage>
        <taxon>Bacteria</taxon>
        <taxon>Bacillati</taxon>
        <taxon>Actinomycetota</taxon>
        <taxon>Actinomycetes</taxon>
        <taxon>Propionibacteriales</taxon>
        <taxon>Nocardioidaceae</taxon>
        <taxon>Nocardioides</taxon>
    </lineage>
</organism>
<comment type="caution">
    <text evidence="8">The sequence shown here is derived from an EMBL/GenBank/DDBJ whole genome shotgun (WGS) entry which is preliminary data.</text>
</comment>
<evidence type="ECO:0000256" key="6">
    <source>
        <dbReference type="SAM" id="MobiDB-lite"/>
    </source>
</evidence>
<evidence type="ECO:0000256" key="5">
    <source>
        <dbReference type="PIRSR" id="PIRSR001227-2"/>
    </source>
</evidence>
<dbReference type="EC" id="3.5.1.11" evidence="8"/>
<dbReference type="CDD" id="cd03747">
    <property type="entry name" value="Ntn_PGA_like"/>
    <property type="match status" value="1"/>
</dbReference>
<feature type="binding site" evidence="5">
    <location>
        <position position="230"/>
    </location>
    <ligand>
        <name>Ca(2+)</name>
        <dbReference type="ChEBI" id="CHEBI:29108"/>
    </ligand>
</feature>
<evidence type="ECO:0000313" key="8">
    <source>
        <dbReference type="EMBL" id="NYI45729.1"/>
    </source>
</evidence>
<dbReference type="Proteomes" id="UP000562045">
    <property type="component" value="Unassembled WGS sequence"/>
</dbReference>
<dbReference type="PANTHER" id="PTHR34218">
    <property type="entry name" value="PEPTIDASE S45 PENICILLIN AMIDASE"/>
    <property type="match status" value="1"/>
</dbReference>
<dbReference type="InterPro" id="IPR023343">
    <property type="entry name" value="Penicillin_amidase_dom1"/>
</dbReference>
<keyword evidence="7" id="KW-0472">Membrane</keyword>
<evidence type="ECO:0000313" key="9">
    <source>
        <dbReference type="Proteomes" id="UP000562045"/>
    </source>
</evidence>
<dbReference type="AlphaFoldDB" id="A0A7Y9ZHU7"/>
<proteinExistence type="inferred from homology"/>
<dbReference type="InterPro" id="IPR043147">
    <property type="entry name" value="Penicillin_amidase_A-knob"/>
</dbReference>
<dbReference type="RefSeq" id="WP_257026886.1">
    <property type="nucleotide sequence ID" value="NZ_JACBZM010000001.1"/>
</dbReference>
<evidence type="ECO:0000256" key="3">
    <source>
        <dbReference type="ARBA" id="ARBA00023145"/>
    </source>
</evidence>
<keyword evidence="2 8" id="KW-0378">Hydrolase</keyword>
<evidence type="ECO:0000256" key="7">
    <source>
        <dbReference type="SAM" id="Phobius"/>
    </source>
</evidence>
<accession>A0A7Y9ZHU7</accession>
<protein>
    <submittedName>
        <fullName evidence="8">Penicillin amidase</fullName>
        <ecNumber evidence="8">3.5.1.11</ecNumber>
    </submittedName>
</protein>
<dbReference type="Gene3D" id="3.60.20.10">
    <property type="entry name" value="Glutamine Phosphoribosylpyrophosphate, subunit 1, domain 1"/>
    <property type="match status" value="1"/>
</dbReference>
<keyword evidence="7" id="KW-0812">Transmembrane</keyword>
<keyword evidence="7" id="KW-1133">Transmembrane helix</keyword>
<dbReference type="InterPro" id="IPR002692">
    <property type="entry name" value="S45"/>
</dbReference>
<dbReference type="Gene3D" id="2.30.120.10">
    <property type="match status" value="1"/>
</dbReference>
<sequence length="899" mass="97365">MVDGTSSTDDAPAASPLQSREATTDLTRRGFRAWSGPLRWMAGIAVLLALALVAGLVTAVVVVRRPWPQTSGEIELSGLEGEVEVVRDDAGIPQVYADSMHDLMMAQGFVHAQDRFFEMDVRRHATAGRLSELFGEDGLESDLVVRTLGWRQVAEQELTMLRPATRSALDAYAEGVNAWLAGRSTSEMALEYTLLGITGLDYTPEKWSAVDSIAWLKAMAWDLRGNLEEEIGRALTAAAVGTEASAELYPSYPFEKHAPIVEQGGLLGDVFDQDVEPSGSDLLRRPAPGGRRTVAALAGVRSVLSGVPALLGSGDGIGSNSWVVDGEHTATGAPILANDPHLGISLPGVWTQVGLHCRTVSTECPMDVAGFSFSGVPGVVIGHNADIAWGFTNLGPDVTDLYVERVSGDTWQSGRKELPLTTRDETIEVRDGDPVDITVRSTDHGPLLTDLVDLDEELDAVDLADDDGLVEQADDVARADTAAPGDGWDVGVSLAWTALQPHPTADALLALDMASDWESFRAALSDFAVPGQNVVYADREGHIGYQATGLVPIRRAGNDGRTPAAGWEPDTAWTGRFVPYDALPNVLDPESGIIATANQAVIDPRRYPPHLTDDWDQGYRSTRINELLDADDELSVAKMGAIQLDDWSAIGEALTPYLLEVDLPRGYYSDGQRLLRSWNYRQGPDSAAAAYFNVVWRQVLERTFADELPAALEPDGGDRWFTVVARILRRASSHWWDDVETDDVVEDRDDILREAMIAARDELTARQSPNADEWTWGALHELELRSATLGESGIGIVERLFNRGGWEVGGGGSLVDATGWDAREGYDVVTAPSMRMVVPMDDLDAATWINLTGVSGHAFHPHYTDQTDKWARGETLPWAFSEDAVQDAGEDVLTLTPGG</sequence>
<feature type="binding site" evidence="5">
    <location>
        <position position="400"/>
    </location>
    <ligand>
        <name>Ca(2+)</name>
        <dbReference type="ChEBI" id="CHEBI:29108"/>
    </ligand>
</feature>
<feature type="region of interest" description="Disordered" evidence="6">
    <location>
        <begin position="1"/>
        <end position="22"/>
    </location>
</feature>
<evidence type="ECO:0000256" key="1">
    <source>
        <dbReference type="ARBA" id="ARBA00006586"/>
    </source>
</evidence>
<comment type="similarity">
    <text evidence="1">Belongs to the peptidase S45 family.</text>
</comment>
<gene>
    <name evidence="8" type="ORF">BJ993_002809</name>
</gene>
<feature type="binding site" evidence="5">
    <location>
        <position position="397"/>
    </location>
    <ligand>
        <name>Ca(2+)</name>
        <dbReference type="ChEBI" id="CHEBI:29108"/>
    </ligand>
</feature>
<reference evidence="8 9" key="1">
    <citation type="submission" date="2020-07" db="EMBL/GenBank/DDBJ databases">
        <title>Sequencing the genomes of 1000 actinobacteria strains.</title>
        <authorList>
            <person name="Klenk H.-P."/>
        </authorList>
    </citation>
    <scope>NUCLEOTIDE SEQUENCE [LARGE SCALE GENOMIC DNA]</scope>
    <source>
        <strain evidence="8 9">DSM 15131</strain>
    </source>
</reference>
<name>A0A7Y9ZHU7_9ACTN</name>
<comment type="cofactor">
    <cofactor evidence="5">
        <name>Ca(2+)</name>
        <dbReference type="ChEBI" id="CHEBI:29108"/>
    </cofactor>
    <text evidence="5">Binds 1 Ca(2+) ion per dimer.</text>
</comment>
<keyword evidence="3" id="KW-0865">Zymogen</keyword>
<dbReference type="GO" id="GO:0017000">
    <property type="term" value="P:antibiotic biosynthetic process"/>
    <property type="evidence" value="ECO:0007669"/>
    <property type="project" value="InterPro"/>
</dbReference>
<dbReference type="EMBL" id="JACBZM010000001">
    <property type="protein sequence ID" value="NYI45729.1"/>
    <property type="molecule type" value="Genomic_DNA"/>
</dbReference>
<keyword evidence="5" id="KW-0106">Calcium</keyword>
<dbReference type="PIRSF" id="PIRSF001227">
    <property type="entry name" value="Pen_acylase"/>
    <property type="match status" value="1"/>
</dbReference>
<evidence type="ECO:0000256" key="2">
    <source>
        <dbReference type="ARBA" id="ARBA00022801"/>
    </source>
</evidence>
<dbReference type="InterPro" id="IPR043146">
    <property type="entry name" value="Penicillin_amidase_N_B-knob"/>
</dbReference>
<dbReference type="InterPro" id="IPR029055">
    <property type="entry name" value="Ntn_hydrolases_N"/>
</dbReference>
<feature type="transmembrane region" description="Helical" evidence="7">
    <location>
        <begin position="38"/>
        <end position="63"/>
    </location>
</feature>
<feature type="active site" description="Nucleophile" evidence="4">
    <location>
        <position position="319"/>
    </location>
</feature>
<dbReference type="Pfam" id="PF01804">
    <property type="entry name" value="Penicil_amidase"/>
    <property type="match status" value="1"/>
</dbReference>
<dbReference type="GO" id="GO:0046872">
    <property type="term" value="F:metal ion binding"/>
    <property type="evidence" value="ECO:0007669"/>
    <property type="project" value="UniProtKB-KW"/>
</dbReference>
<dbReference type="PANTHER" id="PTHR34218:SF4">
    <property type="entry name" value="ACYL-HOMOSERINE LACTONE ACYLASE QUIP"/>
    <property type="match status" value="1"/>
</dbReference>
<dbReference type="Gene3D" id="1.10.1400.10">
    <property type="match status" value="1"/>
</dbReference>